<protein>
    <recommendedName>
        <fullName evidence="3">Outer membrane protein beta-barrel domain-containing protein</fullName>
    </recommendedName>
</protein>
<reference evidence="1 2" key="1">
    <citation type="journal article" date="2018" name="Nat. Biotechnol.">
        <title>A standardized bacterial taxonomy based on genome phylogeny substantially revises the tree of life.</title>
        <authorList>
            <person name="Parks D.H."/>
            <person name="Chuvochina M."/>
            <person name="Waite D.W."/>
            <person name="Rinke C."/>
            <person name="Skarshewski A."/>
            <person name="Chaumeil P.A."/>
            <person name="Hugenholtz P."/>
        </authorList>
    </citation>
    <scope>NUCLEOTIDE SEQUENCE [LARGE SCALE GENOMIC DNA]</scope>
    <source>
        <strain evidence="1">UBA9956</strain>
    </source>
</reference>
<name>A0A350HBN6_UNCW3</name>
<organism evidence="1 2">
    <name type="scientific">candidate division WOR-3 bacterium</name>
    <dbReference type="NCBI Taxonomy" id="2052148"/>
    <lineage>
        <taxon>Bacteria</taxon>
        <taxon>Bacteria division WOR-3</taxon>
    </lineage>
</organism>
<evidence type="ECO:0000313" key="2">
    <source>
        <dbReference type="Proteomes" id="UP000264062"/>
    </source>
</evidence>
<feature type="non-terminal residue" evidence="1">
    <location>
        <position position="1"/>
    </location>
</feature>
<accession>A0A350HBN6</accession>
<proteinExistence type="predicted"/>
<comment type="caution">
    <text evidence="1">The sequence shown here is derived from an EMBL/GenBank/DDBJ whole genome shotgun (WGS) entry which is preliminary data.</text>
</comment>
<dbReference type="Proteomes" id="UP000264062">
    <property type="component" value="Unassembled WGS sequence"/>
</dbReference>
<dbReference type="EMBL" id="DMZY01000211">
    <property type="protein sequence ID" value="HAV92952.1"/>
    <property type="molecule type" value="Genomic_DNA"/>
</dbReference>
<evidence type="ECO:0000313" key="1">
    <source>
        <dbReference type="EMBL" id="HAV92952.1"/>
    </source>
</evidence>
<gene>
    <name evidence="1" type="ORF">DCW38_07230</name>
</gene>
<sequence>VITIEEYYRWQDKESYTQTGFNWNVGIKTYYRINEDSLEIGGNFSNTNFAKTPYFYDEVYYESYIYPGIVDDELYSYRDTSSLSDSNSTVSENYTSWNLGAKFVKSLEKAFFAMGIGVGQSKNFYIDTMNFDYRVDESYDNGDGIQDGTDFTYVETGTYSAEFTYNELSTHLYLPVGLEYNFWGPLVGRLGANTTLYWGSGYESERYLSYDPGTGTYTYGDGSVYEYLNETYSSRNDYEAQINYFDRYTDFSYGIGWQISKNVKIDLMGYSDLTSLTDWRISANVKF</sequence>
<dbReference type="AlphaFoldDB" id="A0A350HBN6"/>
<evidence type="ECO:0008006" key="3">
    <source>
        <dbReference type="Google" id="ProtNLM"/>
    </source>
</evidence>